<evidence type="ECO:0000313" key="2">
    <source>
        <dbReference type="Proteomes" id="UP000054166"/>
    </source>
</evidence>
<proteinExistence type="predicted"/>
<accession>A0A0C3G4X8</accession>
<reference evidence="2" key="2">
    <citation type="submission" date="2015-01" db="EMBL/GenBank/DDBJ databases">
        <title>Evolutionary Origins and Diversification of the Mycorrhizal Mutualists.</title>
        <authorList>
            <consortium name="DOE Joint Genome Institute"/>
            <consortium name="Mycorrhizal Genomics Consortium"/>
            <person name="Kohler A."/>
            <person name="Kuo A."/>
            <person name="Nagy L.G."/>
            <person name="Floudas D."/>
            <person name="Copeland A."/>
            <person name="Barry K.W."/>
            <person name="Cichocki N."/>
            <person name="Veneault-Fourrey C."/>
            <person name="LaButti K."/>
            <person name="Lindquist E.A."/>
            <person name="Lipzen A."/>
            <person name="Lundell T."/>
            <person name="Morin E."/>
            <person name="Murat C."/>
            <person name="Riley R."/>
            <person name="Ohm R."/>
            <person name="Sun H."/>
            <person name="Tunlid A."/>
            <person name="Henrissat B."/>
            <person name="Grigoriev I.V."/>
            <person name="Hibbett D.S."/>
            <person name="Martin F."/>
        </authorList>
    </citation>
    <scope>NUCLEOTIDE SEQUENCE [LARGE SCALE GENOMIC DNA]</scope>
    <source>
        <strain evidence="2">F 1598</strain>
    </source>
</reference>
<dbReference type="InParanoid" id="A0A0C3G4X8"/>
<dbReference type="Proteomes" id="UP000054166">
    <property type="component" value="Unassembled WGS sequence"/>
</dbReference>
<evidence type="ECO:0000313" key="1">
    <source>
        <dbReference type="EMBL" id="KIM85681.1"/>
    </source>
</evidence>
<name>A0A0C3G4X8_PILCF</name>
<sequence>MKALRDISLGQFNSLIGGLYFTFTANAEDWPASFPSAPFTARFTNRCLLLGIPIISSIHSDASSEVQLTFRLQTCRGTSEDPEDYSDEYITRTTSWNCPLCDLHGRFGTQSYVPETY</sequence>
<protein>
    <submittedName>
        <fullName evidence="1">Uncharacterized protein</fullName>
    </submittedName>
</protein>
<reference evidence="1 2" key="1">
    <citation type="submission" date="2014-04" db="EMBL/GenBank/DDBJ databases">
        <authorList>
            <consortium name="DOE Joint Genome Institute"/>
            <person name="Kuo A."/>
            <person name="Tarkka M."/>
            <person name="Buscot F."/>
            <person name="Kohler A."/>
            <person name="Nagy L.G."/>
            <person name="Floudas D."/>
            <person name="Copeland A."/>
            <person name="Barry K.W."/>
            <person name="Cichocki N."/>
            <person name="Veneault-Fourrey C."/>
            <person name="LaButti K."/>
            <person name="Lindquist E.A."/>
            <person name="Lipzen A."/>
            <person name="Lundell T."/>
            <person name="Morin E."/>
            <person name="Murat C."/>
            <person name="Sun H."/>
            <person name="Tunlid A."/>
            <person name="Henrissat B."/>
            <person name="Grigoriev I.V."/>
            <person name="Hibbett D.S."/>
            <person name="Martin F."/>
            <person name="Nordberg H.P."/>
            <person name="Cantor M.N."/>
            <person name="Hua S.X."/>
        </authorList>
    </citation>
    <scope>NUCLEOTIDE SEQUENCE [LARGE SCALE GENOMIC DNA]</scope>
    <source>
        <strain evidence="1 2">F 1598</strain>
    </source>
</reference>
<dbReference type="HOGENOM" id="CLU_2085664_0_0_1"/>
<dbReference type="AlphaFoldDB" id="A0A0C3G4X8"/>
<keyword evidence="2" id="KW-1185">Reference proteome</keyword>
<dbReference type="EMBL" id="KN832984">
    <property type="protein sequence ID" value="KIM85681.1"/>
    <property type="molecule type" value="Genomic_DNA"/>
</dbReference>
<gene>
    <name evidence="1" type="ORF">PILCRDRAFT_341271</name>
</gene>
<organism evidence="1 2">
    <name type="scientific">Piloderma croceum (strain F 1598)</name>
    <dbReference type="NCBI Taxonomy" id="765440"/>
    <lineage>
        <taxon>Eukaryota</taxon>
        <taxon>Fungi</taxon>
        <taxon>Dikarya</taxon>
        <taxon>Basidiomycota</taxon>
        <taxon>Agaricomycotina</taxon>
        <taxon>Agaricomycetes</taxon>
        <taxon>Agaricomycetidae</taxon>
        <taxon>Atheliales</taxon>
        <taxon>Atheliaceae</taxon>
        <taxon>Piloderma</taxon>
    </lineage>
</organism>